<protein>
    <submittedName>
        <fullName evidence="2">F-box protein isoform X2</fullName>
    </submittedName>
</protein>
<evidence type="ECO:0000313" key="3">
    <source>
        <dbReference type="Proteomes" id="UP001140949"/>
    </source>
</evidence>
<feature type="transmembrane region" description="Helical" evidence="1">
    <location>
        <begin position="7"/>
        <end position="25"/>
    </location>
</feature>
<reference evidence="2" key="1">
    <citation type="journal article" date="2023" name="GigaByte">
        <title>Genome assembly of the bearded iris, Iris pallida Lam.</title>
        <authorList>
            <person name="Bruccoleri R.E."/>
            <person name="Oakeley E.J."/>
            <person name="Faust A.M.E."/>
            <person name="Altorfer M."/>
            <person name="Dessus-Babus S."/>
            <person name="Burckhardt D."/>
            <person name="Oertli M."/>
            <person name="Naumann U."/>
            <person name="Petersen F."/>
            <person name="Wong J."/>
        </authorList>
    </citation>
    <scope>NUCLEOTIDE SEQUENCE</scope>
    <source>
        <strain evidence="2">GSM-AAB239-AS_SAM_17_03QT</strain>
    </source>
</reference>
<dbReference type="EMBL" id="JANAVB010013600">
    <property type="protein sequence ID" value="KAJ6834941.1"/>
    <property type="molecule type" value="Genomic_DNA"/>
</dbReference>
<keyword evidence="1" id="KW-0812">Transmembrane</keyword>
<organism evidence="2 3">
    <name type="scientific">Iris pallida</name>
    <name type="common">Sweet iris</name>
    <dbReference type="NCBI Taxonomy" id="29817"/>
    <lineage>
        <taxon>Eukaryota</taxon>
        <taxon>Viridiplantae</taxon>
        <taxon>Streptophyta</taxon>
        <taxon>Embryophyta</taxon>
        <taxon>Tracheophyta</taxon>
        <taxon>Spermatophyta</taxon>
        <taxon>Magnoliopsida</taxon>
        <taxon>Liliopsida</taxon>
        <taxon>Asparagales</taxon>
        <taxon>Iridaceae</taxon>
        <taxon>Iridoideae</taxon>
        <taxon>Irideae</taxon>
        <taxon>Iris</taxon>
    </lineage>
</organism>
<gene>
    <name evidence="2" type="ORF">M6B38_123130</name>
</gene>
<proteinExistence type="predicted"/>
<feature type="transmembrane region" description="Helical" evidence="1">
    <location>
        <begin position="45"/>
        <end position="64"/>
    </location>
</feature>
<comment type="caution">
    <text evidence="2">The sequence shown here is derived from an EMBL/GenBank/DDBJ whole genome shotgun (WGS) entry which is preliminary data.</text>
</comment>
<keyword evidence="1" id="KW-0472">Membrane</keyword>
<dbReference type="AlphaFoldDB" id="A0AAX6H300"/>
<evidence type="ECO:0000256" key="1">
    <source>
        <dbReference type="SAM" id="Phobius"/>
    </source>
</evidence>
<keyword evidence="3" id="KW-1185">Reference proteome</keyword>
<reference evidence="2" key="2">
    <citation type="submission" date="2023-04" db="EMBL/GenBank/DDBJ databases">
        <authorList>
            <person name="Bruccoleri R.E."/>
            <person name="Oakeley E.J."/>
            <person name="Faust A.-M."/>
            <person name="Dessus-Babus S."/>
            <person name="Altorfer M."/>
            <person name="Burckhardt D."/>
            <person name="Oertli M."/>
            <person name="Naumann U."/>
            <person name="Petersen F."/>
            <person name="Wong J."/>
        </authorList>
    </citation>
    <scope>NUCLEOTIDE SEQUENCE</scope>
    <source>
        <strain evidence="2">GSM-AAB239-AS_SAM_17_03QT</strain>
        <tissue evidence="2">Leaf</tissue>
    </source>
</reference>
<name>A0AAX6H300_IRIPA</name>
<accession>A0AAX6H300</accession>
<sequence>MGGMCSGLVCYFFGLICMIIKYGWIMFVVTSDGCLSGMETTDVGYMYFVVGLCCGWTSEEYMWWNVY</sequence>
<keyword evidence="1" id="KW-1133">Transmembrane helix</keyword>
<evidence type="ECO:0000313" key="2">
    <source>
        <dbReference type="EMBL" id="KAJ6834941.1"/>
    </source>
</evidence>
<dbReference type="Proteomes" id="UP001140949">
    <property type="component" value="Unassembled WGS sequence"/>
</dbReference>